<name>A0A7Z7LEE3_9BACT</name>
<dbReference type="HAMAP" id="MF_00490">
    <property type="entry name" value="ComB"/>
    <property type="match status" value="1"/>
</dbReference>
<evidence type="ECO:0000313" key="10">
    <source>
        <dbReference type="Proteomes" id="UP000250796"/>
    </source>
</evidence>
<dbReference type="Pfam" id="PF04029">
    <property type="entry name" value="2-ph_phosp"/>
    <property type="match status" value="1"/>
</dbReference>
<sequence length="231" mass="25073">MKIKVNFLPAELSREVDLAVVVDVLRATSTIVTALHAGASRVVPVETVEEAFAMKQREPWVLLAGESGGHMIPGFDLGNSPLDFKEKLVRGREIVMKTTNGTSAALHSKGARKIVAASFLNLARVIEEIKKESGSVVIQCAGSGGAFSMEDVLLAGAAASAFEDRLLDDASRAAVFLFRSAKLPLDQFLIDNCDHAKKLFSIGYFEDVVFCAKINMYDLLPVWRENGFVRG</sequence>
<organism evidence="9 10">
    <name type="scientific">Mesotoga infera</name>
    <dbReference type="NCBI Taxonomy" id="1236046"/>
    <lineage>
        <taxon>Bacteria</taxon>
        <taxon>Thermotogati</taxon>
        <taxon>Thermotogota</taxon>
        <taxon>Thermotogae</taxon>
        <taxon>Kosmotogales</taxon>
        <taxon>Kosmotogaceae</taxon>
        <taxon>Mesotoga</taxon>
    </lineage>
</organism>
<dbReference type="PANTHER" id="PTHR37311:SF1">
    <property type="entry name" value="2-PHOSPHOSULFOLACTATE PHOSPHATASE-RELATED"/>
    <property type="match status" value="1"/>
</dbReference>
<dbReference type="RefSeq" id="WP_169698266.1">
    <property type="nucleotide sequence ID" value="NZ_LS974202.1"/>
</dbReference>
<dbReference type="InterPro" id="IPR036702">
    <property type="entry name" value="ComB-like_sf"/>
</dbReference>
<dbReference type="GO" id="GO:0000287">
    <property type="term" value="F:magnesium ion binding"/>
    <property type="evidence" value="ECO:0007669"/>
    <property type="project" value="UniProtKB-UniRule"/>
</dbReference>
<comment type="cofactor">
    <cofactor evidence="1 8">
        <name>Mg(2+)</name>
        <dbReference type="ChEBI" id="CHEBI:18420"/>
    </cofactor>
</comment>
<evidence type="ECO:0000256" key="1">
    <source>
        <dbReference type="ARBA" id="ARBA00001946"/>
    </source>
</evidence>
<gene>
    <name evidence="8 9" type="primary">comB</name>
    <name evidence="9" type="ORF">MESINF_0379</name>
</gene>
<dbReference type="PANTHER" id="PTHR37311">
    <property type="entry name" value="2-PHOSPHOSULFOLACTATE PHOSPHATASE-RELATED"/>
    <property type="match status" value="1"/>
</dbReference>
<keyword evidence="6 8" id="KW-0460">Magnesium</keyword>
<dbReference type="SUPFAM" id="SSF142823">
    <property type="entry name" value="ComB-like"/>
    <property type="match status" value="1"/>
</dbReference>
<dbReference type="AlphaFoldDB" id="A0A7Z7LEE3"/>
<dbReference type="InterPro" id="IPR005238">
    <property type="entry name" value="ComB-like"/>
</dbReference>
<evidence type="ECO:0000256" key="8">
    <source>
        <dbReference type="HAMAP-Rule" id="MF_00490"/>
    </source>
</evidence>
<proteinExistence type="inferred from homology"/>
<evidence type="ECO:0000256" key="5">
    <source>
        <dbReference type="ARBA" id="ARBA00022801"/>
    </source>
</evidence>
<dbReference type="Proteomes" id="UP000250796">
    <property type="component" value="Chromosome MESINF"/>
</dbReference>
<dbReference type="FunFam" id="3.90.1560.10:FF:000001">
    <property type="entry name" value="Probable 2-phosphosulfolactate phosphatase"/>
    <property type="match status" value="1"/>
</dbReference>
<evidence type="ECO:0000256" key="4">
    <source>
        <dbReference type="ARBA" id="ARBA00021948"/>
    </source>
</evidence>
<dbReference type="EC" id="3.1.3.71" evidence="3 8"/>
<evidence type="ECO:0000256" key="6">
    <source>
        <dbReference type="ARBA" id="ARBA00022842"/>
    </source>
</evidence>
<dbReference type="GO" id="GO:0050532">
    <property type="term" value="F:2-phosphosulfolactate phosphatase activity"/>
    <property type="evidence" value="ECO:0007669"/>
    <property type="project" value="UniProtKB-UniRule"/>
</dbReference>
<evidence type="ECO:0000256" key="2">
    <source>
        <dbReference type="ARBA" id="ARBA00009997"/>
    </source>
</evidence>
<dbReference type="KEGG" id="minf:MESINF_0379"/>
<protein>
    <recommendedName>
        <fullName evidence="4 8">Probable 2-phosphosulfolactate phosphatase</fullName>
        <ecNumber evidence="3 8">3.1.3.71</ecNumber>
    </recommendedName>
</protein>
<evidence type="ECO:0000256" key="3">
    <source>
        <dbReference type="ARBA" id="ARBA00012953"/>
    </source>
</evidence>
<dbReference type="EMBL" id="LS974202">
    <property type="protein sequence ID" value="SSC11828.1"/>
    <property type="molecule type" value="Genomic_DNA"/>
</dbReference>
<accession>A0A7Z7LEE3</accession>
<dbReference type="Gene3D" id="3.90.1560.10">
    <property type="entry name" value="ComB-like"/>
    <property type="match status" value="1"/>
</dbReference>
<evidence type="ECO:0000313" key="9">
    <source>
        <dbReference type="EMBL" id="SSC11828.1"/>
    </source>
</evidence>
<evidence type="ECO:0000256" key="7">
    <source>
        <dbReference type="ARBA" id="ARBA00033711"/>
    </source>
</evidence>
<reference evidence="9 10" key="1">
    <citation type="submission" date="2017-01" db="EMBL/GenBank/DDBJ databases">
        <authorList>
            <person name="Erauso G."/>
        </authorList>
    </citation>
    <scope>NUCLEOTIDE SEQUENCE [LARGE SCALE GENOMIC DNA]</scope>
    <source>
        <strain evidence="9">MESINF1</strain>
    </source>
</reference>
<comment type="similarity">
    <text evidence="2 8">Belongs to the ComB family.</text>
</comment>
<keyword evidence="10" id="KW-1185">Reference proteome</keyword>
<dbReference type="GO" id="GO:0050545">
    <property type="term" value="F:sulfopyruvate decarboxylase activity"/>
    <property type="evidence" value="ECO:0007669"/>
    <property type="project" value="TreeGrafter"/>
</dbReference>
<keyword evidence="5 8" id="KW-0378">Hydrolase</keyword>
<comment type="catalytic activity">
    <reaction evidence="7 8">
        <text>(2R)-O-phospho-3-sulfolactate + H2O = (2R)-3-sulfolactate + phosphate</text>
        <dbReference type="Rhea" id="RHEA:23416"/>
        <dbReference type="ChEBI" id="CHEBI:15377"/>
        <dbReference type="ChEBI" id="CHEBI:15597"/>
        <dbReference type="ChEBI" id="CHEBI:43474"/>
        <dbReference type="ChEBI" id="CHEBI:58738"/>
        <dbReference type="EC" id="3.1.3.71"/>
    </reaction>
</comment>